<dbReference type="OrthoDB" id="514823at2759"/>
<keyword evidence="7" id="KW-1185">Reference proteome</keyword>
<dbReference type="InterPro" id="IPR041913">
    <property type="entry name" value="POLD3_sf"/>
</dbReference>
<evidence type="ECO:0000256" key="5">
    <source>
        <dbReference type="SAM" id="MobiDB-lite"/>
    </source>
</evidence>
<evidence type="ECO:0000256" key="2">
    <source>
        <dbReference type="ARBA" id="ARBA00017589"/>
    </source>
</evidence>
<gene>
    <name evidence="6" type="ORF">BDW47DRAFT_88956</name>
</gene>
<keyword evidence="3" id="KW-0235">DNA replication</keyword>
<dbReference type="EMBL" id="KZ559124">
    <property type="protein sequence ID" value="PLB40556.1"/>
    <property type="molecule type" value="Genomic_DNA"/>
</dbReference>
<feature type="region of interest" description="Disordered" evidence="5">
    <location>
        <begin position="69"/>
        <end position="91"/>
    </location>
</feature>
<sequence length="453" mass="49703">MAIPDYKKHLAEKVLNESRTVTYRSLSRALQVHSTLAKQMLYDFHRNENNKKPNSVNATYLITGAQRATDPATKNGSHVNGNEKNGGDVMPSSPYIPSSLPNQDAEMTTDHITRRSIILVREEDLEDAKATFESIASVYIYSLQPTILQDLNGLTDVARETVADYAHEDPLEYGRKWGMIQNSNVKRRTGTRPPVPTPAPAASKPSTIPAKRPPQNDAPPAKTEIKKESAGPGAPSQRDTPPASAGAPEKSAPVKKEKGNLFSSFAKAKPKQKKEESQTPAASGAESAGHSNTEDVVLDDASEEEAEELFPDSGKSTSTGTRESRKERQNRLRQMMEDDDEEMADTEEPAEPEPEPVEEESNPIDQPPPSKPELKEDVRVQGGRRRGKRQVMKKKTVKDEEGYLVTVEEPSWESFSEDEPEPPKKKPAVSAPRGKAGGAKPGQGSIMSFFGKK</sequence>
<dbReference type="GO" id="GO:0003887">
    <property type="term" value="F:DNA-directed DNA polymerase activity"/>
    <property type="evidence" value="ECO:0007669"/>
    <property type="project" value="TreeGrafter"/>
</dbReference>
<reference evidence="6 7" key="1">
    <citation type="submission" date="2017-12" db="EMBL/GenBank/DDBJ databases">
        <authorList>
            <consortium name="DOE Joint Genome Institute"/>
            <person name="Haridas S."/>
            <person name="Kjaerbolling I."/>
            <person name="Vesth T.C."/>
            <person name="Frisvad J.C."/>
            <person name="Nybo J.L."/>
            <person name="Theobald S."/>
            <person name="Kuo A."/>
            <person name="Bowyer P."/>
            <person name="Matsuda Y."/>
            <person name="Mondo S."/>
            <person name="Lyhne E.K."/>
            <person name="Kogle M.E."/>
            <person name="Clum A."/>
            <person name="Lipzen A."/>
            <person name="Salamov A."/>
            <person name="Ngan C.Y."/>
            <person name="Daum C."/>
            <person name="Chiniquy J."/>
            <person name="Barry K."/>
            <person name="LaButti K."/>
            <person name="Simmons B.A."/>
            <person name="Magnuson J.K."/>
            <person name="Mortensen U.H."/>
            <person name="Larsen T.O."/>
            <person name="Grigoriev I.V."/>
            <person name="Baker S.E."/>
            <person name="Andersen M.R."/>
            <person name="Nordberg H.P."/>
            <person name="Cantor M.N."/>
            <person name="Hua S.X."/>
        </authorList>
    </citation>
    <scope>NUCLEOTIDE SEQUENCE [LARGE SCALE GENOMIC DNA]</scope>
    <source>
        <strain evidence="6 7">CBS 102.13</strain>
    </source>
</reference>
<dbReference type="Pfam" id="PF09507">
    <property type="entry name" value="CDC27"/>
    <property type="match status" value="1"/>
</dbReference>
<dbReference type="PANTHER" id="PTHR17598:SF13">
    <property type="entry name" value="DNA POLYMERASE DELTA SUBUNIT 3"/>
    <property type="match status" value="1"/>
</dbReference>
<dbReference type="Proteomes" id="UP000234585">
    <property type="component" value="Unassembled WGS sequence"/>
</dbReference>
<feature type="compositionally biased region" description="Basic and acidic residues" evidence="5">
    <location>
        <begin position="322"/>
        <end position="336"/>
    </location>
</feature>
<dbReference type="GO" id="GO:0006271">
    <property type="term" value="P:DNA strand elongation involved in DNA replication"/>
    <property type="evidence" value="ECO:0007669"/>
    <property type="project" value="TreeGrafter"/>
</dbReference>
<dbReference type="InterPro" id="IPR019038">
    <property type="entry name" value="POLD3"/>
</dbReference>
<feature type="compositionally biased region" description="Acidic residues" evidence="5">
    <location>
        <begin position="337"/>
        <end position="362"/>
    </location>
</feature>
<comment type="subcellular location">
    <subcellularLocation>
        <location evidence="1">Nucleus</location>
    </subcellularLocation>
</comment>
<accession>A0A2I2FIV0</accession>
<dbReference type="PANTHER" id="PTHR17598">
    <property type="entry name" value="DNA POLYMERASE DELTA SUBUNIT 3"/>
    <property type="match status" value="1"/>
</dbReference>
<keyword evidence="4" id="KW-0539">Nucleus</keyword>
<dbReference type="GeneID" id="36527295"/>
<dbReference type="RefSeq" id="XP_024674568.1">
    <property type="nucleotide sequence ID" value="XM_024820135.1"/>
</dbReference>
<dbReference type="GO" id="GO:0006297">
    <property type="term" value="P:nucleotide-excision repair, DNA gap filling"/>
    <property type="evidence" value="ECO:0007669"/>
    <property type="project" value="TreeGrafter"/>
</dbReference>
<feature type="compositionally biased region" description="Acidic residues" evidence="5">
    <location>
        <begin position="296"/>
        <end position="310"/>
    </location>
</feature>
<evidence type="ECO:0000256" key="1">
    <source>
        <dbReference type="ARBA" id="ARBA00004123"/>
    </source>
</evidence>
<name>A0A2I2FIV0_ASPCN</name>
<feature type="compositionally biased region" description="Low complexity" evidence="5">
    <location>
        <begin position="200"/>
        <end position="210"/>
    </location>
</feature>
<feature type="region of interest" description="Disordered" evidence="5">
    <location>
        <begin position="182"/>
        <end position="453"/>
    </location>
</feature>
<feature type="compositionally biased region" description="Polar residues" evidence="5">
    <location>
        <begin position="72"/>
        <end position="83"/>
    </location>
</feature>
<dbReference type="AlphaFoldDB" id="A0A2I2FIV0"/>
<dbReference type="GO" id="GO:0043625">
    <property type="term" value="C:delta DNA polymerase complex"/>
    <property type="evidence" value="ECO:0007669"/>
    <property type="project" value="InterPro"/>
</dbReference>
<dbReference type="GO" id="GO:1904161">
    <property type="term" value="P:DNA synthesis involved in UV-damage excision repair"/>
    <property type="evidence" value="ECO:0007669"/>
    <property type="project" value="TreeGrafter"/>
</dbReference>
<protein>
    <recommendedName>
        <fullName evidence="2">DNA polymerase delta subunit 3</fullName>
    </recommendedName>
</protein>
<proteinExistence type="predicted"/>
<evidence type="ECO:0000256" key="4">
    <source>
        <dbReference type="ARBA" id="ARBA00023242"/>
    </source>
</evidence>
<evidence type="ECO:0000313" key="6">
    <source>
        <dbReference type="EMBL" id="PLB40556.1"/>
    </source>
</evidence>
<feature type="compositionally biased region" description="Basic residues" evidence="5">
    <location>
        <begin position="382"/>
        <end position="396"/>
    </location>
</feature>
<evidence type="ECO:0000313" key="7">
    <source>
        <dbReference type="Proteomes" id="UP000234585"/>
    </source>
</evidence>
<dbReference type="STRING" id="41067.A0A2I2FIV0"/>
<evidence type="ECO:0000256" key="3">
    <source>
        <dbReference type="ARBA" id="ARBA00022705"/>
    </source>
</evidence>
<dbReference type="Gene3D" id="3.90.1030.20">
    <property type="entry name" value="DNA polymerase delta, p66 (Cdc27) subunit, wHTH domain"/>
    <property type="match status" value="1"/>
</dbReference>
<organism evidence="6 7">
    <name type="scientific">Aspergillus candidus</name>
    <dbReference type="NCBI Taxonomy" id="41067"/>
    <lineage>
        <taxon>Eukaryota</taxon>
        <taxon>Fungi</taxon>
        <taxon>Dikarya</taxon>
        <taxon>Ascomycota</taxon>
        <taxon>Pezizomycotina</taxon>
        <taxon>Eurotiomycetes</taxon>
        <taxon>Eurotiomycetidae</taxon>
        <taxon>Eurotiales</taxon>
        <taxon>Aspergillaceae</taxon>
        <taxon>Aspergillus</taxon>
        <taxon>Aspergillus subgen. Circumdati</taxon>
    </lineage>
</organism>